<proteinExistence type="predicted"/>
<sequence length="81" mass="9244">MHSDTKATQNWTKWKATQKKLEKSMRRQKCGLSIRLNVNKLFSCFCNFCENIFQDVSKKVSDAHAHLGLAVFQAPNSVEAV</sequence>
<accession>A0A0L0NTG7</accession>
<dbReference type="VEuPathDB" id="FungiDB:QG37_05707"/>
<dbReference type="Proteomes" id="UP000037122">
    <property type="component" value="Unassembled WGS sequence"/>
</dbReference>
<evidence type="ECO:0000313" key="1">
    <source>
        <dbReference type="EMBL" id="KND97333.1"/>
    </source>
</evidence>
<protein>
    <submittedName>
        <fullName evidence="1">Uncharacterized protein</fullName>
    </submittedName>
</protein>
<evidence type="ECO:0000313" key="2">
    <source>
        <dbReference type="Proteomes" id="UP000037122"/>
    </source>
</evidence>
<dbReference type="AlphaFoldDB" id="A0A0L0NTG7"/>
<organism evidence="1 2">
    <name type="scientific">Candidozyma auris</name>
    <name type="common">Yeast</name>
    <name type="synonym">Candida auris</name>
    <dbReference type="NCBI Taxonomy" id="498019"/>
    <lineage>
        <taxon>Eukaryota</taxon>
        <taxon>Fungi</taxon>
        <taxon>Dikarya</taxon>
        <taxon>Ascomycota</taxon>
        <taxon>Saccharomycotina</taxon>
        <taxon>Pichiomycetes</taxon>
        <taxon>Metschnikowiaceae</taxon>
        <taxon>Candidozyma</taxon>
    </lineage>
</organism>
<reference evidence="2" key="1">
    <citation type="journal article" date="2015" name="BMC Genomics">
        <title>Draft genome of a commonly misdiagnosed multidrug resistant pathogen Candida auris.</title>
        <authorList>
            <person name="Chatterjee S."/>
            <person name="Alampalli S.V."/>
            <person name="Nageshan R.K."/>
            <person name="Chettiar S.T."/>
            <person name="Joshi S."/>
            <person name="Tatu U.S."/>
        </authorList>
    </citation>
    <scope>NUCLEOTIDE SEQUENCE [LARGE SCALE GENOMIC DNA]</scope>
    <source>
        <strain evidence="2">6684</strain>
    </source>
</reference>
<comment type="caution">
    <text evidence="1">The sequence shown here is derived from an EMBL/GenBank/DDBJ whole genome shotgun (WGS) entry which is preliminary data.</text>
</comment>
<gene>
    <name evidence="1" type="ORF">QG37_05707</name>
</gene>
<name>A0A0L0NTG7_CANAR</name>
<dbReference type="EMBL" id="LGST01000041">
    <property type="protein sequence ID" value="KND97333.1"/>
    <property type="molecule type" value="Genomic_DNA"/>
</dbReference>